<evidence type="ECO:0000313" key="3">
    <source>
        <dbReference type="Proteomes" id="UP000644660"/>
    </source>
</evidence>
<feature type="region of interest" description="Disordered" evidence="1">
    <location>
        <begin position="958"/>
        <end position="1092"/>
    </location>
</feature>
<evidence type="ECO:0000256" key="1">
    <source>
        <dbReference type="SAM" id="MobiDB-lite"/>
    </source>
</evidence>
<feature type="compositionally biased region" description="Basic residues" evidence="1">
    <location>
        <begin position="1"/>
        <end position="18"/>
    </location>
</feature>
<proteinExistence type="predicted"/>
<sequence>MRRRSSGASRRARSRGRAPKATGPGPRSRGETPVASPSLYDRLNIPIKNTNMNRTSETSEILKELTPEYEEAVYNLLRKGYTFGDLVYLFDLDRYTLRNVFESLSLNIIVQKSSKSTSDEECRTERTTLENTNSFDPILRSKPPLGQSQNDYNISRRSISDSTLDTETADSNFTPSNLSSAKNTWPLPSGPANEKLLKHTNRSPLQDTSMNQITVSPVAVAARDGLLSNEMTTTQGSETNTIELTTKESSPQISNISQLSCVAPEIVTFPQPKGLASEETESAIRGENPQSSSLHTQPLPSEMTVLSSTKTSEARTKELSHETLSTSIENIKRSDNGTVTTSTLPSIQADRTTNGGTSTDVDNISKKVTLHDASANPATDNPAATPTEYPGESGIIEEAHIPSTTLAVLEGISTSSTENSTADKIPVAFAINNTVEGIAISPTVNTTKVIEPVLATEHTTIEGASALPTEDIEHEVVDDINYTSSLEKYDDYNMHIENSAMETKPTTSSDILPDKSQSISQLNVKHAETETEKFGVFNSPDQMDSEFETSPSEDSRTFLIPVNPLSQPLQAPSYPSTAVEMDNNTIEPKRGTEDTDLGQKQLESLEPYQPSDNIEEVPFSTNENIMMTKPDMGAAEILGANVTAVTTLENMHNDIREEPPFKFIKAEQPSNPDTTQAYDKTSACITTNEEEQKEIRDKQELQKGIKHVIDTNHPDRIRFFNTTNNVQQQMHRALTQLKPIWAQNKKNVNFFSSKDDFRQFINRFRKSARDIQAFCNQLDFDYAHLHRETYQNLSVVTGSVQKLSTNVVPQRVQAIKVESINSVKHKAEPAKRQLVKAKLAKNANTYPSDTNRGSRFETSSVINDPIAKPVTSNIGIENQAGKINLNKIPNKIKDNVHEPSKSNINSNIKSDVNDNIAYVHNPLPGIKPKINNGMIPVQPPIRPHDLPGVAPRAVVRFPPNDGISNVPNNNKRRTNSTLVPNSSLPQQTAKHLSTSTHDTNRPVMLPMPVPVPAQRNKPYSGLKLPSGPSSKAIKSQVPYRRSLQVDSPVQLPRKRSFIDSQNSITEHGISRLPKRPHRGNTQQPGREWDNKDESKIVDNSFIQLSKVCIKLQYFLS</sequence>
<feature type="compositionally biased region" description="Polar residues" evidence="1">
    <location>
        <begin position="336"/>
        <end position="362"/>
    </location>
</feature>
<dbReference type="RefSeq" id="XP_041406720.1">
    <property type="nucleotide sequence ID" value="XM_041550786.1"/>
</dbReference>
<name>A0A8H2VFY1_9SACH</name>
<feature type="compositionally biased region" description="Polar residues" evidence="1">
    <location>
        <begin position="146"/>
        <end position="183"/>
    </location>
</feature>
<feature type="region of interest" description="Disordered" evidence="1">
    <location>
        <begin position="114"/>
        <end position="196"/>
    </location>
</feature>
<dbReference type="AlphaFoldDB" id="A0A8H2VFY1"/>
<feature type="region of interest" description="Disordered" evidence="1">
    <location>
        <begin position="273"/>
        <end position="299"/>
    </location>
</feature>
<feature type="compositionally biased region" description="Basic and acidic residues" evidence="1">
    <location>
        <begin position="117"/>
        <end position="128"/>
    </location>
</feature>
<dbReference type="GeneID" id="64857896"/>
<feature type="compositionally biased region" description="Polar residues" evidence="1">
    <location>
        <begin position="962"/>
        <end position="997"/>
    </location>
</feature>
<keyword evidence="3" id="KW-1185">Reference proteome</keyword>
<gene>
    <name evidence="2" type="ORF">KABA2_05S03212</name>
</gene>
<comment type="caution">
    <text evidence="2">The sequence shown here is derived from an EMBL/GenBank/DDBJ whole genome shotgun (WGS) entry which is preliminary data.</text>
</comment>
<accession>A0A8H2VFY1</accession>
<feature type="region of interest" description="Disordered" evidence="1">
    <location>
        <begin position="1"/>
        <end position="38"/>
    </location>
</feature>
<protein>
    <submittedName>
        <fullName evidence="2">Uncharacterized protein</fullName>
    </submittedName>
</protein>
<dbReference type="OrthoDB" id="10601985at2759"/>
<feature type="compositionally biased region" description="Polar residues" evidence="1">
    <location>
        <begin position="288"/>
        <end position="299"/>
    </location>
</feature>
<evidence type="ECO:0000313" key="2">
    <source>
        <dbReference type="EMBL" id="CAB4254876.1"/>
    </source>
</evidence>
<dbReference type="EMBL" id="CAEFZW010000005">
    <property type="protein sequence ID" value="CAB4254876.1"/>
    <property type="molecule type" value="Genomic_DNA"/>
</dbReference>
<dbReference type="Proteomes" id="UP000644660">
    <property type="component" value="Unassembled WGS sequence"/>
</dbReference>
<reference evidence="2 3" key="1">
    <citation type="submission" date="2020-05" db="EMBL/GenBank/DDBJ databases">
        <authorList>
            <person name="Casaregola S."/>
            <person name="Devillers H."/>
            <person name="Grondin C."/>
        </authorList>
    </citation>
    <scope>NUCLEOTIDE SEQUENCE [LARGE SCALE GENOMIC DNA]</scope>
    <source>
        <strain evidence="2 3">CLIB 1767</strain>
    </source>
</reference>
<feature type="region of interest" description="Disordered" evidence="1">
    <location>
        <begin position="335"/>
        <end position="362"/>
    </location>
</feature>
<organism evidence="2 3">
    <name type="scientific">Maudiozyma barnettii</name>
    <dbReference type="NCBI Taxonomy" id="61262"/>
    <lineage>
        <taxon>Eukaryota</taxon>
        <taxon>Fungi</taxon>
        <taxon>Dikarya</taxon>
        <taxon>Ascomycota</taxon>
        <taxon>Saccharomycotina</taxon>
        <taxon>Saccharomycetes</taxon>
        <taxon>Saccharomycetales</taxon>
        <taxon>Saccharomycetaceae</taxon>
        <taxon>Maudiozyma</taxon>
    </lineage>
</organism>